<evidence type="ECO:0000256" key="9">
    <source>
        <dbReference type="RuleBase" id="RU366031"/>
    </source>
</evidence>
<dbReference type="InterPro" id="IPR039793">
    <property type="entry name" value="UROS/Hem4"/>
</dbReference>
<dbReference type="InterPro" id="IPR003754">
    <property type="entry name" value="4pyrrol_synth_uPrphyn_synth"/>
</dbReference>
<accession>A0ABY4FKL2</accession>
<feature type="compositionally biased region" description="Low complexity" evidence="10">
    <location>
        <begin position="34"/>
        <end position="43"/>
    </location>
</feature>
<dbReference type="PANTHER" id="PTHR38042:SF1">
    <property type="entry name" value="UROPORPHYRINOGEN-III SYNTHASE, CHLOROPLASTIC"/>
    <property type="match status" value="1"/>
</dbReference>
<evidence type="ECO:0000256" key="7">
    <source>
        <dbReference type="ARBA" id="ARBA00040167"/>
    </source>
</evidence>
<dbReference type="CDD" id="cd06578">
    <property type="entry name" value="HemD"/>
    <property type="match status" value="1"/>
</dbReference>
<keyword evidence="5 9" id="KW-0627">Porphyrin biosynthesis</keyword>
<proteinExistence type="inferred from homology"/>
<feature type="region of interest" description="Disordered" evidence="10">
    <location>
        <begin position="221"/>
        <end position="268"/>
    </location>
</feature>
<feature type="compositionally biased region" description="Basic and acidic residues" evidence="10">
    <location>
        <begin position="21"/>
        <end position="33"/>
    </location>
</feature>
<feature type="domain" description="Tetrapyrrole biosynthesis uroporphyrinogen III synthase" evidence="11">
    <location>
        <begin position="61"/>
        <end position="332"/>
    </location>
</feature>
<name>A0ABY4FKL2_9MICO</name>
<gene>
    <name evidence="12" type="ORF">MUN78_12620</name>
</gene>
<evidence type="ECO:0000259" key="11">
    <source>
        <dbReference type="Pfam" id="PF02602"/>
    </source>
</evidence>
<feature type="compositionally biased region" description="Pro residues" evidence="10">
    <location>
        <begin position="343"/>
        <end position="354"/>
    </location>
</feature>
<dbReference type="Pfam" id="PF02602">
    <property type="entry name" value="HEM4"/>
    <property type="match status" value="1"/>
</dbReference>
<organism evidence="12 13">
    <name type="scientific">Leucobacter allii</name>
    <dbReference type="NCBI Taxonomy" id="2932247"/>
    <lineage>
        <taxon>Bacteria</taxon>
        <taxon>Bacillati</taxon>
        <taxon>Actinomycetota</taxon>
        <taxon>Actinomycetes</taxon>
        <taxon>Micrococcales</taxon>
        <taxon>Microbacteriaceae</taxon>
        <taxon>Leucobacter</taxon>
    </lineage>
</organism>
<comment type="pathway">
    <text evidence="1 9">Porphyrin-containing compound metabolism; protoporphyrin-IX biosynthesis; coproporphyrinogen-III from 5-aminolevulinate: step 3/4.</text>
</comment>
<feature type="compositionally biased region" description="Low complexity" evidence="10">
    <location>
        <begin position="241"/>
        <end position="251"/>
    </location>
</feature>
<dbReference type="Proteomes" id="UP000831786">
    <property type="component" value="Chromosome"/>
</dbReference>
<comment type="similarity">
    <text evidence="2 9">Belongs to the uroporphyrinogen-III synthase family.</text>
</comment>
<evidence type="ECO:0000313" key="12">
    <source>
        <dbReference type="EMBL" id="UOQ56516.1"/>
    </source>
</evidence>
<sequence>MTGTGSRSDAATLGGRSSAPQERRAPDPQDRRSAGSQGRRSAAPLAGLRVLVTSGGTSGERIARAVAERGGTPVPLPLTRTTPPEDPGALEAAVARWCTGGFDWMLVTSARGAAAVRGALAPRDGGTPERIHAGRAGAVGPATAAALHETGIPVGIVPDHDFSAGGLAAAFLAEHPGPAGGGAAQRVLLPLSSLAGGELAGALAAAGHAVERVTAYRTFPAPPRDLPLAARTRGTDPRRPGAPGADASAPGTDVAVPRADASDPGAAASPAGVHAILVASASAAGVLAERAAPIPAAVRVVAIGEPTARALRAGGLDVAAVARSHTALGLVEALVSVAARPPGELPDPDPPQHPHPPHAADSPHDLPPTAEGTPA</sequence>
<evidence type="ECO:0000256" key="10">
    <source>
        <dbReference type="SAM" id="MobiDB-lite"/>
    </source>
</evidence>
<evidence type="ECO:0000256" key="4">
    <source>
        <dbReference type="ARBA" id="ARBA00023239"/>
    </source>
</evidence>
<dbReference type="EC" id="4.2.1.75" evidence="3 9"/>
<keyword evidence="4 9" id="KW-0456">Lyase</keyword>
<evidence type="ECO:0000256" key="5">
    <source>
        <dbReference type="ARBA" id="ARBA00023244"/>
    </source>
</evidence>
<evidence type="ECO:0000256" key="3">
    <source>
        <dbReference type="ARBA" id="ARBA00013109"/>
    </source>
</evidence>
<dbReference type="InterPro" id="IPR036108">
    <property type="entry name" value="4pyrrol_syn_uPrphyn_synt_sf"/>
</dbReference>
<dbReference type="EMBL" id="CP095045">
    <property type="protein sequence ID" value="UOQ56516.1"/>
    <property type="molecule type" value="Genomic_DNA"/>
</dbReference>
<keyword evidence="13" id="KW-1185">Reference proteome</keyword>
<evidence type="ECO:0000313" key="13">
    <source>
        <dbReference type="Proteomes" id="UP000831786"/>
    </source>
</evidence>
<dbReference type="SUPFAM" id="SSF69618">
    <property type="entry name" value="HemD-like"/>
    <property type="match status" value="1"/>
</dbReference>
<feature type="region of interest" description="Disordered" evidence="10">
    <location>
        <begin position="339"/>
        <end position="375"/>
    </location>
</feature>
<feature type="region of interest" description="Disordered" evidence="10">
    <location>
        <begin position="66"/>
        <end position="87"/>
    </location>
</feature>
<protein>
    <recommendedName>
        <fullName evidence="7 9">Uroporphyrinogen-III synthase</fullName>
        <ecNumber evidence="3 9">4.2.1.75</ecNumber>
    </recommendedName>
</protein>
<dbReference type="Gene3D" id="3.40.50.10090">
    <property type="match status" value="2"/>
</dbReference>
<evidence type="ECO:0000256" key="2">
    <source>
        <dbReference type="ARBA" id="ARBA00008133"/>
    </source>
</evidence>
<dbReference type="RefSeq" id="WP_244726853.1">
    <property type="nucleotide sequence ID" value="NZ_CP095045.1"/>
</dbReference>
<comment type="catalytic activity">
    <reaction evidence="8 9">
        <text>hydroxymethylbilane = uroporphyrinogen III + H2O</text>
        <dbReference type="Rhea" id="RHEA:18965"/>
        <dbReference type="ChEBI" id="CHEBI:15377"/>
        <dbReference type="ChEBI" id="CHEBI:57308"/>
        <dbReference type="ChEBI" id="CHEBI:57845"/>
        <dbReference type="EC" id="4.2.1.75"/>
    </reaction>
</comment>
<dbReference type="PANTHER" id="PTHR38042">
    <property type="entry name" value="UROPORPHYRINOGEN-III SYNTHASE, CHLOROPLASTIC"/>
    <property type="match status" value="1"/>
</dbReference>
<evidence type="ECO:0000256" key="1">
    <source>
        <dbReference type="ARBA" id="ARBA00004772"/>
    </source>
</evidence>
<comment type="function">
    <text evidence="6 9">Catalyzes cyclization of the linear tetrapyrrole, hydroxymethylbilane, to the macrocyclic uroporphyrinogen III.</text>
</comment>
<evidence type="ECO:0000256" key="6">
    <source>
        <dbReference type="ARBA" id="ARBA00037589"/>
    </source>
</evidence>
<reference evidence="12 13" key="1">
    <citation type="submission" date="2022-04" db="EMBL/GenBank/DDBJ databases">
        <title>Leucobacter sp. isolated from rhizosphere of garlic.</title>
        <authorList>
            <person name="Won M."/>
            <person name="Lee C.-M."/>
            <person name="Woen H.-Y."/>
            <person name="Kwon S.-W."/>
        </authorList>
    </citation>
    <scope>NUCLEOTIDE SEQUENCE [LARGE SCALE GENOMIC DNA]</scope>
    <source>
        <strain evidence="12 13">H21R-40</strain>
    </source>
</reference>
<evidence type="ECO:0000256" key="8">
    <source>
        <dbReference type="ARBA" id="ARBA00048617"/>
    </source>
</evidence>
<feature type="region of interest" description="Disordered" evidence="10">
    <location>
        <begin position="1"/>
        <end position="53"/>
    </location>
</feature>